<dbReference type="Pfam" id="PF12646">
    <property type="entry name" value="DUF3783"/>
    <property type="match status" value="1"/>
</dbReference>
<sequence length="86" mass="9906">MYESIKDKPTIIVNGLSNKQLLEVMKKVKEIEGLPEIVFASVTPTSCQWTVTDLINELNAEHEEMKKVNKNLKEGVYKNQKEKDKK</sequence>
<evidence type="ECO:0000313" key="3">
    <source>
        <dbReference type="Proteomes" id="UP000199322"/>
    </source>
</evidence>
<dbReference type="EMBL" id="FMYV01000001">
    <property type="protein sequence ID" value="SDB97459.1"/>
    <property type="molecule type" value="Genomic_DNA"/>
</dbReference>
<gene>
    <name evidence="2" type="ORF">E4650_01835</name>
    <name evidence="1" type="ORF">SAMN04488588_0107</name>
</gene>
<name>A0A1G6HT45_9BACT</name>
<dbReference type="OrthoDB" id="48719at2"/>
<dbReference type="InterPro" id="IPR016621">
    <property type="entry name" value="UCP014543"/>
</dbReference>
<protein>
    <submittedName>
        <fullName evidence="2">DUF3783 domain-containing protein</fullName>
    </submittedName>
</protein>
<accession>A0A1G6HT45</accession>
<organism evidence="1 3">
    <name type="scientific">Geotoga petraea</name>
    <dbReference type="NCBI Taxonomy" id="28234"/>
    <lineage>
        <taxon>Bacteria</taxon>
        <taxon>Thermotogati</taxon>
        <taxon>Thermotogota</taxon>
        <taxon>Thermotogae</taxon>
        <taxon>Petrotogales</taxon>
        <taxon>Petrotogaceae</taxon>
        <taxon>Geotoga</taxon>
    </lineage>
</organism>
<evidence type="ECO:0000313" key="2">
    <source>
        <dbReference type="EMBL" id="TGG88961.1"/>
    </source>
</evidence>
<dbReference type="STRING" id="28234.SAMN04488588_0107"/>
<evidence type="ECO:0000313" key="4">
    <source>
        <dbReference type="Proteomes" id="UP000297288"/>
    </source>
</evidence>
<dbReference type="AlphaFoldDB" id="A0A1G6HT45"/>
<reference evidence="2 4" key="2">
    <citation type="submission" date="2019-04" db="EMBL/GenBank/DDBJ databases">
        <title>Draft genome sequence data and analysis of a Fermenting Bacterium, Geotoga petraea strain HO-Geo1, isolated from heavy-oil petroleum reservoir in Russia.</title>
        <authorList>
            <person name="Grouzdev D.S."/>
            <person name="Semenova E.M."/>
            <person name="Sokolova D.S."/>
            <person name="Tourova T.P."/>
            <person name="Poltaraus A.B."/>
            <person name="Nazina T.N."/>
        </authorList>
    </citation>
    <scope>NUCLEOTIDE SEQUENCE [LARGE SCALE GENOMIC DNA]</scope>
    <source>
        <strain evidence="2 4">HO-Geo1</strain>
    </source>
</reference>
<dbReference type="RefSeq" id="WP_091401826.1">
    <property type="nucleotide sequence ID" value="NZ_FMYV01000001.1"/>
</dbReference>
<dbReference type="Proteomes" id="UP000199322">
    <property type="component" value="Unassembled WGS sequence"/>
</dbReference>
<proteinExistence type="predicted"/>
<keyword evidence="3" id="KW-1185">Reference proteome</keyword>
<evidence type="ECO:0000313" key="1">
    <source>
        <dbReference type="EMBL" id="SDB97459.1"/>
    </source>
</evidence>
<dbReference type="Proteomes" id="UP000297288">
    <property type="component" value="Unassembled WGS sequence"/>
</dbReference>
<dbReference type="EMBL" id="SRME01000001">
    <property type="protein sequence ID" value="TGG88961.1"/>
    <property type="molecule type" value="Genomic_DNA"/>
</dbReference>
<reference evidence="1 3" key="1">
    <citation type="submission" date="2016-10" db="EMBL/GenBank/DDBJ databases">
        <authorList>
            <person name="de Groot N.N."/>
        </authorList>
    </citation>
    <scope>NUCLEOTIDE SEQUENCE [LARGE SCALE GENOMIC DNA]</scope>
    <source>
        <strain evidence="1 3">WG14</strain>
    </source>
</reference>